<keyword evidence="4 6" id="KW-1133">Transmembrane helix</keyword>
<evidence type="ECO:0000256" key="6">
    <source>
        <dbReference type="SAM" id="Phobius"/>
    </source>
</evidence>
<evidence type="ECO:0000313" key="7">
    <source>
        <dbReference type="EMBL" id="SDO29189.1"/>
    </source>
</evidence>
<dbReference type="PANTHER" id="PTHR30250:SF26">
    <property type="entry name" value="PSMA PROTEIN"/>
    <property type="match status" value="1"/>
</dbReference>
<dbReference type="OrthoDB" id="8609648at2"/>
<feature type="transmembrane region" description="Helical" evidence="6">
    <location>
        <begin position="345"/>
        <end position="361"/>
    </location>
</feature>
<dbReference type="PANTHER" id="PTHR30250">
    <property type="entry name" value="PST FAMILY PREDICTED COLANIC ACID TRANSPORTER"/>
    <property type="match status" value="1"/>
</dbReference>
<feature type="transmembrane region" description="Helical" evidence="6">
    <location>
        <begin position="469"/>
        <end position="493"/>
    </location>
</feature>
<dbReference type="GO" id="GO:0005886">
    <property type="term" value="C:plasma membrane"/>
    <property type="evidence" value="ECO:0007669"/>
    <property type="project" value="UniProtKB-SubCell"/>
</dbReference>
<organism evidence="7 8">
    <name type="scientific">Prevotella communis</name>
    <dbReference type="NCBI Taxonomy" id="2913614"/>
    <lineage>
        <taxon>Bacteria</taxon>
        <taxon>Pseudomonadati</taxon>
        <taxon>Bacteroidota</taxon>
        <taxon>Bacteroidia</taxon>
        <taxon>Bacteroidales</taxon>
        <taxon>Prevotellaceae</taxon>
        <taxon>Prevotella</taxon>
    </lineage>
</organism>
<dbReference type="Proteomes" id="UP000199134">
    <property type="component" value="Unassembled WGS sequence"/>
</dbReference>
<keyword evidence="2" id="KW-1003">Cell membrane</keyword>
<evidence type="ECO:0000256" key="2">
    <source>
        <dbReference type="ARBA" id="ARBA00022475"/>
    </source>
</evidence>
<feature type="transmembrane region" description="Helical" evidence="6">
    <location>
        <begin position="167"/>
        <end position="185"/>
    </location>
</feature>
<accession>A0A1H0ICJ9</accession>
<keyword evidence="5 6" id="KW-0472">Membrane</keyword>
<dbReference type="AlphaFoldDB" id="A0A1H0ICJ9"/>
<feature type="transmembrane region" description="Helical" evidence="6">
    <location>
        <begin position="381"/>
        <end position="401"/>
    </location>
</feature>
<gene>
    <name evidence="7" type="ORF">SAMN04487900_11444</name>
</gene>
<feature type="transmembrane region" description="Helical" evidence="6">
    <location>
        <begin position="245"/>
        <end position="270"/>
    </location>
</feature>
<dbReference type="RefSeq" id="WP_091854042.1">
    <property type="nucleotide sequence ID" value="NZ_FNIW01000014.1"/>
</dbReference>
<evidence type="ECO:0000256" key="1">
    <source>
        <dbReference type="ARBA" id="ARBA00004651"/>
    </source>
</evidence>
<evidence type="ECO:0000256" key="4">
    <source>
        <dbReference type="ARBA" id="ARBA00022989"/>
    </source>
</evidence>
<feature type="transmembrane region" description="Helical" evidence="6">
    <location>
        <begin position="407"/>
        <end position="428"/>
    </location>
</feature>
<protein>
    <submittedName>
        <fullName evidence="7">Membrane protein involved in the export of O-antigen and teichoic acid</fullName>
    </submittedName>
</protein>
<proteinExistence type="predicted"/>
<comment type="subcellular location">
    <subcellularLocation>
        <location evidence="1">Cell membrane</location>
        <topology evidence="1">Multi-pass membrane protein</topology>
    </subcellularLocation>
</comment>
<evidence type="ECO:0000313" key="8">
    <source>
        <dbReference type="Proteomes" id="UP000199134"/>
    </source>
</evidence>
<keyword evidence="3 6" id="KW-0812">Transmembrane</keyword>
<feature type="transmembrane region" description="Helical" evidence="6">
    <location>
        <begin position="440"/>
        <end position="463"/>
    </location>
</feature>
<feature type="transmembrane region" description="Helical" evidence="6">
    <location>
        <begin position="311"/>
        <end position="333"/>
    </location>
</feature>
<sequence length="513" mass="58769">MKNSVSRTKRTIQNARISFLLFLVQILIGFYSRKIFLDYLGTEVLGLNTTLGNILSFMNLAELGIGIAMATSLYKPINNNDQESICEIITVQGILYRRIAFFICGVGAIVMFLLPYLFPSTECGITYVFISFIVFLSGSIFSYLWNYKQILIGADQKNFKLLPWIHGVRYSKVGLQILCLTIFHWGIWGWIFWEFIGNIVLTIAINFIMRKEYPWLHTIDCKKDILLKKYHHLLTKTKQLFVHKLAYFILEQTTPLIIYGYVSLTMVTYYGNYMLILGYVSTLVNVIFDGMGASIGSLVADNNRTHIINVFWELFTSRIWIASIACIGLFYFTSPFISLWIGHDYILSDTTLLLLVISVFIKMSRGVVDSFKDAYQLFGDVWAPIIEAIINLGCSIILGSIWGLNGILIGSNLSLIFIVVLWKPYYLLKNGLKESCINYFIRYLYHILVIATCAYISTLYLGLFLSDNLLIFITHRIIGFILYIVTSFCLLFVSTQGMKLFSKRIISIISQKI</sequence>
<dbReference type="InterPro" id="IPR050833">
    <property type="entry name" value="Poly_Biosynth_Transport"/>
</dbReference>
<feature type="transmembrane region" description="Helical" evidence="6">
    <location>
        <begin position="12"/>
        <end position="31"/>
    </location>
</feature>
<feature type="transmembrane region" description="Helical" evidence="6">
    <location>
        <begin position="51"/>
        <end position="74"/>
    </location>
</feature>
<evidence type="ECO:0000256" key="5">
    <source>
        <dbReference type="ARBA" id="ARBA00023136"/>
    </source>
</evidence>
<feature type="transmembrane region" description="Helical" evidence="6">
    <location>
        <begin position="191"/>
        <end position="209"/>
    </location>
</feature>
<dbReference type="EMBL" id="FNIW01000014">
    <property type="protein sequence ID" value="SDO29189.1"/>
    <property type="molecule type" value="Genomic_DNA"/>
</dbReference>
<reference evidence="8" key="1">
    <citation type="submission" date="2016-10" db="EMBL/GenBank/DDBJ databases">
        <authorList>
            <person name="de Groot N.N."/>
        </authorList>
    </citation>
    <scope>NUCLEOTIDE SEQUENCE [LARGE SCALE GENOMIC DNA]</scope>
    <source>
        <strain evidence="8">BP1-145</strain>
    </source>
</reference>
<comment type="caution">
    <text evidence="7">The sequence shown here is derived from an EMBL/GenBank/DDBJ whole genome shotgun (WGS) entry which is preliminary data.</text>
</comment>
<feature type="transmembrane region" description="Helical" evidence="6">
    <location>
        <begin position="95"/>
        <end position="118"/>
    </location>
</feature>
<name>A0A1H0ICJ9_9BACT</name>
<feature type="transmembrane region" description="Helical" evidence="6">
    <location>
        <begin position="124"/>
        <end position="146"/>
    </location>
</feature>
<feature type="transmembrane region" description="Helical" evidence="6">
    <location>
        <begin position="276"/>
        <end position="299"/>
    </location>
</feature>
<evidence type="ECO:0000256" key="3">
    <source>
        <dbReference type="ARBA" id="ARBA00022692"/>
    </source>
</evidence>